<keyword evidence="1" id="KW-1133">Transmembrane helix</keyword>
<feature type="transmembrane region" description="Helical" evidence="1">
    <location>
        <begin position="77"/>
        <end position="98"/>
    </location>
</feature>
<keyword evidence="3" id="KW-1185">Reference proteome</keyword>
<dbReference type="InterPro" id="IPR021279">
    <property type="entry name" value="DUF2721"/>
</dbReference>
<keyword evidence="1" id="KW-0812">Transmembrane</keyword>
<gene>
    <name evidence="2" type="ORF">EYR15_10875</name>
</gene>
<reference evidence="2 3" key="1">
    <citation type="submission" date="2019-02" db="EMBL/GenBank/DDBJ databases">
        <title>Hansschlegelia quercus sp. nov., a novel methylotrophic bacterium from buds of oak (Quercus robur L.).</title>
        <authorList>
            <person name="Agafonova N.V."/>
            <person name="Kaparullina E.N."/>
            <person name="Grouzdev D.S."/>
            <person name="Doronina N.V."/>
        </authorList>
    </citation>
    <scope>NUCLEOTIDE SEQUENCE [LARGE SCALE GENOMIC DNA]</scope>
    <source>
        <strain evidence="2 3">Dub</strain>
    </source>
</reference>
<evidence type="ECO:0000313" key="3">
    <source>
        <dbReference type="Proteomes" id="UP000291613"/>
    </source>
</evidence>
<evidence type="ECO:0000256" key="1">
    <source>
        <dbReference type="SAM" id="Phobius"/>
    </source>
</evidence>
<feature type="transmembrane region" description="Helical" evidence="1">
    <location>
        <begin position="12"/>
        <end position="36"/>
    </location>
</feature>
<dbReference type="Proteomes" id="UP000291613">
    <property type="component" value="Unassembled WGS sequence"/>
</dbReference>
<dbReference type="Pfam" id="PF11026">
    <property type="entry name" value="DUF2721"/>
    <property type="match status" value="1"/>
</dbReference>
<comment type="caution">
    <text evidence="2">The sequence shown here is derived from an EMBL/GenBank/DDBJ whole genome shotgun (WGS) entry which is preliminary data.</text>
</comment>
<dbReference type="EMBL" id="SIUB01000004">
    <property type="protein sequence ID" value="TBN53502.1"/>
    <property type="molecule type" value="Genomic_DNA"/>
</dbReference>
<feature type="transmembrane region" description="Helical" evidence="1">
    <location>
        <begin position="110"/>
        <end position="128"/>
    </location>
</feature>
<proteinExistence type="predicted"/>
<evidence type="ECO:0000313" key="2">
    <source>
        <dbReference type="EMBL" id="TBN53502.1"/>
    </source>
</evidence>
<keyword evidence="1" id="KW-0472">Membrane</keyword>
<organism evidence="2 3">
    <name type="scientific">Hansschlegelia quercus</name>
    <dbReference type="NCBI Taxonomy" id="2528245"/>
    <lineage>
        <taxon>Bacteria</taxon>
        <taxon>Pseudomonadati</taxon>
        <taxon>Pseudomonadota</taxon>
        <taxon>Alphaproteobacteria</taxon>
        <taxon>Hyphomicrobiales</taxon>
        <taxon>Methylopilaceae</taxon>
        <taxon>Hansschlegelia</taxon>
    </lineage>
</organism>
<dbReference type="AlphaFoldDB" id="A0A4Q9GHH9"/>
<protein>
    <submittedName>
        <fullName evidence="2">DUF2721 domain-containing protein</fullName>
    </submittedName>
</protein>
<sequence length="144" mass="15692">MLKDIPIDEITRVIGLATAPAFLLGAVAGLLSLLNARLEAIMAWSRKLHAIDKDDEARNWLRADIPRTKRRGRVTETAIGLCAFCGIVTGWMVVLVFVDALFGLQNSRAVAVMFIGAMTLLTTALFALMHEVRLSMGGCAHQDL</sequence>
<name>A0A4Q9GHH9_9HYPH</name>
<dbReference type="RefSeq" id="WP_131003558.1">
    <property type="nucleotide sequence ID" value="NZ_JBHSZR010000007.1"/>
</dbReference>
<dbReference type="OrthoDB" id="8117177at2"/>
<accession>A0A4Q9GHH9</accession>